<feature type="region of interest" description="Disordered" evidence="5">
    <location>
        <begin position="153"/>
        <end position="274"/>
    </location>
</feature>
<dbReference type="AlphaFoldDB" id="A0A9P6M1N6"/>
<organism evidence="7 8">
    <name type="scientific">Modicella reniformis</name>
    <dbReference type="NCBI Taxonomy" id="1440133"/>
    <lineage>
        <taxon>Eukaryota</taxon>
        <taxon>Fungi</taxon>
        <taxon>Fungi incertae sedis</taxon>
        <taxon>Mucoromycota</taxon>
        <taxon>Mortierellomycotina</taxon>
        <taxon>Mortierellomycetes</taxon>
        <taxon>Mortierellales</taxon>
        <taxon>Mortierellaceae</taxon>
        <taxon>Modicella</taxon>
    </lineage>
</organism>
<dbReference type="EMBL" id="JAAAHW010006426">
    <property type="protein sequence ID" value="KAF9961166.1"/>
    <property type="molecule type" value="Genomic_DNA"/>
</dbReference>
<evidence type="ECO:0008006" key="9">
    <source>
        <dbReference type="Google" id="ProtNLM"/>
    </source>
</evidence>
<feature type="compositionally biased region" description="Low complexity" evidence="5">
    <location>
        <begin position="824"/>
        <end position="842"/>
    </location>
</feature>
<feature type="region of interest" description="Disordered" evidence="5">
    <location>
        <begin position="791"/>
        <end position="877"/>
    </location>
</feature>
<keyword evidence="8" id="KW-1185">Reference proteome</keyword>
<keyword evidence="3 6" id="KW-1133">Transmembrane helix</keyword>
<feature type="transmembrane region" description="Helical" evidence="6">
    <location>
        <begin position="922"/>
        <end position="943"/>
    </location>
</feature>
<evidence type="ECO:0000256" key="4">
    <source>
        <dbReference type="ARBA" id="ARBA00023136"/>
    </source>
</evidence>
<comment type="subcellular location">
    <subcellularLocation>
        <location evidence="1">Membrane</location>
    </subcellularLocation>
</comment>
<evidence type="ECO:0000256" key="3">
    <source>
        <dbReference type="ARBA" id="ARBA00022989"/>
    </source>
</evidence>
<evidence type="ECO:0000256" key="1">
    <source>
        <dbReference type="ARBA" id="ARBA00004370"/>
    </source>
</evidence>
<proteinExistence type="predicted"/>
<evidence type="ECO:0000256" key="2">
    <source>
        <dbReference type="ARBA" id="ARBA00022692"/>
    </source>
</evidence>
<dbReference type="GO" id="GO:0016020">
    <property type="term" value="C:membrane"/>
    <property type="evidence" value="ECO:0007669"/>
    <property type="project" value="UniProtKB-SubCell"/>
</dbReference>
<evidence type="ECO:0000256" key="5">
    <source>
        <dbReference type="SAM" id="MobiDB-lite"/>
    </source>
</evidence>
<dbReference type="InterPro" id="IPR016187">
    <property type="entry name" value="CTDL_fold"/>
</dbReference>
<comment type="caution">
    <text evidence="7">The sequence shown here is derived from an EMBL/GenBank/DDBJ whole genome shotgun (WGS) entry which is preliminary data.</text>
</comment>
<protein>
    <recommendedName>
        <fullName evidence="9">C-type lectin domain-containing protein</fullName>
    </recommendedName>
</protein>
<evidence type="ECO:0000313" key="7">
    <source>
        <dbReference type="EMBL" id="KAF9961166.1"/>
    </source>
</evidence>
<reference evidence="7" key="1">
    <citation type="journal article" date="2020" name="Fungal Divers.">
        <title>Resolving the Mortierellaceae phylogeny through synthesis of multi-gene phylogenetics and phylogenomics.</title>
        <authorList>
            <person name="Vandepol N."/>
            <person name="Liber J."/>
            <person name="Desiro A."/>
            <person name="Na H."/>
            <person name="Kennedy M."/>
            <person name="Barry K."/>
            <person name="Grigoriev I.V."/>
            <person name="Miller A.N."/>
            <person name="O'Donnell K."/>
            <person name="Stajich J.E."/>
            <person name="Bonito G."/>
        </authorList>
    </citation>
    <scope>NUCLEOTIDE SEQUENCE</scope>
    <source>
        <strain evidence="7">MES-2147</strain>
    </source>
</reference>
<feature type="compositionally biased region" description="Acidic residues" evidence="5">
    <location>
        <begin position="799"/>
        <end position="823"/>
    </location>
</feature>
<evidence type="ECO:0000313" key="8">
    <source>
        <dbReference type="Proteomes" id="UP000749646"/>
    </source>
</evidence>
<dbReference type="PANTHER" id="PTHR35518">
    <property type="entry name" value="MAINTENANCE OF TELOMOERE CAPPING"/>
    <property type="match status" value="1"/>
</dbReference>
<feature type="region of interest" description="Disordered" evidence="5">
    <location>
        <begin position="1"/>
        <end position="22"/>
    </location>
</feature>
<keyword evidence="4 6" id="KW-0472">Membrane</keyword>
<feature type="compositionally biased region" description="Polar residues" evidence="5">
    <location>
        <begin position="7"/>
        <end position="16"/>
    </location>
</feature>
<feature type="region of interest" description="Disordered" evidence="5">
    <location>
        <begin position="398"/>
        <end position="417"/>
    </location>
</feature>
<sequence length="975" mass="107736">MALAVARNSNTNQRVDTPSPDDVPLLTGTDFAYTQQTPLGGLTDAREYADGALATQKLLAAPIIPIDRQMWVGVDTRMAYFGNNFGGEKIAKVPELLQSGMRRLVIDLWWDGAGLGWQMCPRLKRDGGQLSTIMMALDREHKDLEAALQIQGMGKNQAVAQEETHSEPMDQPRPQPELSQPSSSSSSTISFTPSFPRESPAASKHKRNSRYTNSNEDQQMGSSYGRARDKYPRSPHTAHDNGFSTGRRASDKKDHVVGASQRGLRRQQNRTGHEWFRRKRTPRRPPVKTIGLGANQARRNKDVTRSASESLLGDRAQLNPSYERYGRLHQLGVSSIVSSYDKSTATDKTVDGITCSTGDDVVMLLQGLGTWMEQTSENELEDVLLIILNLNELGNNSLGSRPLPQQPPTSSSSPMPLTSGINATAYSAATSSKGNEDSFRSFVSLNTNKAVKALLPNIISLKELFTEAFPFLIYNPTLLEMDRADLQASWWNSGPVGLDYYNTTTNPATGRIQAPTGWPTSSYLTEVIKRRIIIGIGANRLSANTTYNVTDDFTTLYAPEVLGPTMTNSSLLRISPALNLDHCNFLTPEVAMVPTGTEASTSLDDSSRNNSESVMDVTWSFVSMSDSDLSPWSYASGQLASTCGFSSLLESRAPTLSFSEHTAMTVWSWDLDQPPLNQTRSRDRRCGAMQSNGRWAVQDCNMKLPVACRQVNTSSKWFIYEKGAANYRDVICPEGYKFDVPRTARENQLLYKTLLSYWNVTAPLFYASLMDHQRHASHELLDKGDVASMLQKRRHSSNDSDENEDEVRGEEDDKDNNDSDNEGSGEQQQGRSSFSLSSTSPSFKEHGGRTASRSGDNGWMEMTTKDATESTPPLKAIPNVPGGGMIWIDISSWQTAGCWVPGGVHGICPYQEPDNTVALQEIIKVSTIGGVIILALVGMFLYLKCRRNVRLRKANKRRGIVRNKLMRTEVETVPA</sequence>
<dbReference type="Proteomes" id="UP000749646">
    <property type="component" value="Unassembled WGS sequence"/>
</dbReference>
<keyword evidence="2 6" id="KW-0812">Transmembrane</keyword>
<evidence type="ECO:0000256" key="6">
    <source>
        <dbReference type="SAM" id="Phobius"/>
    </source>
</evidence>
<gene>
    <name evidence="7" type="ORF">BGZ65_011151</name>
</gene>
<dbReference type="PANTHER" id="PTHR35518:SF2">
    <property type="entry name" value="MAINTENANCE OF TELOMERE CAPPING PROTEIN 6"/>
    <property type="match status" value="1"/>
</dbReference>
<dbReference type="SUPFAM" id="SSF56436">
    <property type="entry name" value="C-type lectin-like"/>
    <property type="match status" value="1"/>
</dbReference>
<accession>A0A9P6M1N6</accession>
<name>A0A9P6M1N6_9FUNG</name>
<dbReference type="InterPro" id="IPR051008">
    <property type="entry name" value="Telomere_Capping_Maintenance"/>
</dbReference>
<dbReference type="OrthoDB" id="5573651at2759"/>
<feature type="compositionally biased region" description="Polar residues" evidence="5">
    <location>
        <begin position="210"/>
        <end position="222"/>
    </location>
</feature>
<feature type="compositionally biased region" description="Low complexity" evidence="5">
    <location>
        <begin position="176"/>
        <end position="197"/>
    </location>
</feature>